<dbReference type="Gene3D" id="2.60.40.10">
    <property type="entry name" value="Immunoglobulins"/>
    <property type="match status" value="1"/>
</dbReference>
<dbReference type="AlphaFoldDB" id="A0A9D9IPB5"/>
<feature type="signal peptide" evidence="3">
    <location>
        <begin position="1"/>
        <end position="21"/>
    </location>
</feature>
<dbReference type="InterPro" id="IPR002772">
    <property type="entry name" value="Glyco_hydro_3_C"/>
</dbReference>
<keyword evidence="2 5" id="KW-0378">Hydrolase</keyword>
<name>A0A9D9IPB5_9BACT</name>
<dbReference type="GO" id="GO:0008422">
    <property type="term" value="F:beta-glucosidase activity"/>
    <property type="evidence" value="ECO:0007669"/>
    <property type="project" value="UniProtKB-ARBA"/>
</dbReference>
<evidence type="ECO:0000259" key="4">
    <source>
        <dbReference type="SMART" id="SM01217"/>
    </source>
</evidence>
<dbReference type="InterPro" id="IPR013783">
    <property type="entry name" value="Ig-like_fold"/>
</dbReference>
<dbReference type="FunFam" id="2.60.40.10:FF:000495">
    <property type="entry name" value="Periplasmic beta-glucosidase"/>
    <property type="match status" value="1"/>
</dbReference>
<dbReference type="PRINTS" id="PR00133">
    <property type="entry name" value="GLHYDRLASE3"/>
</dbReference>
<comment type="similarity">
    <text evidence="1">Belongs to the glycosyl hydrolase 3 family.</text>
</comment>
<dbReference type="InterPro" id="IPR036881">
    <property type="entry name" value="Glyco_hydro_3_C_sf"/>
</dbReference>
<evidence type="ECO:0000256" key="3">
    <source>
        <dbReference type="SAM" id="SignalP"/>
    </source>
</evidence>
<gene>
    <name evidence="5" type="ORF">IAB88_06180</name>
</gene>
<protein>
    <submittedName>
        <fullName evidence="5">Glycoside hydrolase family 3 C-terminal domain-containing protein</fullName>
    </submittedName>
</protein>
<dbReference type="Pfam" id="PF00933">
    <property type="entry name" value="Glyco_hydro_3"/>
    <property type="match status" value="1"/>
</dbReference>
<evidence type="ECO:0000256" key="1">
    <source>
        <dbReference type="ARBA" id="ARBA00005336"/>
    </source>
</evidence>
<comment type="caution">
    <text evidence="5">The sequence shown here is derived from an EMBL/GenBank/DDBJ whole genome shotgun (WGS) entry which is preliminary data.</text>
</comment>
<sequence length="745" mass="82091">MVKEKLLSLVAALSVCLAMDAAVPVYQDETKPIEQRVEDALSRMTLREKINIIHAQSKFSSPGVPRLGIPEIWTTDGPHGIRPEVMWDEWDQAKWTNDSCVAFPALTGLAATWNPEMAYLYGKSLGEEARFREKDVVLGPGVNIYRTPLNGRNFEYMGEDPYLASKLVVPYIKGVQSNGVATCVKHYALNNQETRRHNTNVVVDDRALYEIYLPPFRAAVQEGDTWSIMGAYDLYKSEHACHNQYLNRILRDEWGFKGAVISDWGGTHDTPQAIANGLDLEFGTWTDGLKSGAVSAYDTYYLALPYLKMIEDGKVGTKELDDKVRNVLRLTFLTAMNRNKPYGALHSDEHYAAAKKIGEEAIVLLKNDGNVLPLKLDGKKKVLVVGENAIKMMTVGGGSSSLKVQREVSPLDGLKARLAGVAEVDYARGYVGDVTGEYNGVVTGQDLTDSRSADELVAEAVEKAKTADYVIFVGGLNKSTGQDCEDSDRAGLELPYGQDRVIEALAEVNDNVIYVNVSGNAVAMPWIEKVPAVLQVWFLGSEAGNSIASILTGDANPSAKLPFTFPVALKDVPAHKFGESSYPGIKRQDSDIWDVTYDEGIFVGYRWYDKEKVKTLFPFGHGLSYTTFEYGKASVDKAEMTADGEITVSIPVKNTGARSGAEVVQLYVRDKKSSLPRPYKELKGFCKVELQPGETKTVTFAIDKEALSFFDVDKHEWVAEPGDFEAIVAASAEDVKSVVKFKLVD</sequence>
<evidence type="ECO:0000313" key="6">
    <source>
        <dbReference type="Proteomes" id="UP000823598"/>
    </source>
</evidence>
<keyword evidence="3" id="KW-0732">Signal</keyword>
<evidence type="ECO:0000313" key="5">
    <source>
        <dbReference type="EMBL" id="MBO8476564.1"/>
    </source>
</evidence>
<accession>A0A9D9IPB5</accession>
<dbReference type="InterPro" id="IPR050288">
    <property type="entry name" value="Cellulose_deg_GH3"/>
</dbReference>
<dbReference type="Gene3D" id="3.40.50.1700">
    <property type="entry name" value="Glycoside hydrolase family 3 C-terminal domain"/>
    <property type="match status" value="1"/>
</dbReference>
<dbReference type="EMBL" id="JADIMC010000067">
    <property type="protein sequence ID" value="MBO8476564.1"/>
    <property type="molecule type" value="Genomic_DNA"/>
</dbReference>
<feature type="domain" description="Fibronectin type III-like" evidence="4">
    <location>
        <begin position="662"/>
        <end position="732"/>
    </location>
</feature>
<dbReference type="InterPro" id="IPR026891">
    <property type="entry name" value="Fn3-like"/>
</dbReference>
<dbReference type="InterPro" id="IPR001764">
    <property type="entry name" value="Glyco_hydro_3_N"/>
</dbReference>
<dbReference type="SUPFAM" id="SSF51445">
    <property type="entry name" value="(Trans)glycosidases"/>
    <property type="match status" value="1"/>
</dbReference>
<reference evidence="5" key="1">
    <citation type="submission" date="2020-10" db="EMBL/GenBank/DDBJ databases">
        <authorList>
            <person name="Gilroy R."/>
        </authorList>
    </citation>
    <scope>NUCLEOTIDE SEQUENCE</scope>
    <source>
        <strain evidence="5">6919</strain>
    </source>
</reference>
<dbReference type="PANTHER" id="PTHR42715">
    <property type="entry name" value="BETA-GLUCOSIDASE"/>
    <property type="match status" value="1"/>
</dbReference>
<organism evidence="5 6">
    <name type="scientific">Candidatus Limisoma faecipullorum</name>
    <dbReference type="NCBI Taxonomy" id="2840854"/>
    <lineage>
        <taxon>Bacteria</taxon>
        <taxon>Pseudomonadati</taxon>
        <taxon>Bacteroidota</taxon>
        <taxon>Bacteroidia</taxon>
        <taxon>Bacteroidales</taxon>
        <taxon>Candidatus Limisoma</taxon>
    </lineage>
</organism>
<feature type="chain" id="PRO_5039292265" evidence="3">
    <location>
        <begin position="22"/>
        <end position="745"/>
    </location>
</feature>
<dbReference type="Pfam" id="PF14310">
    <property type="entry name" value="Fn3-like"/>
    <property type="match status" value="1"/>
</dbReference>
<dbReference type="GO" id="GO:0005975">
    <property type="term" value="P:carbohydrate metabolic process"/>
    <property type="evidence" value="ECO:0007669"/>
    <property type="project" value="InterPro"/>
</dbReference>
<evidence type="ECO:0000256" key="2">
    <source>
        <dbReference type="ARBA" id="ARBA00022801"/>
    </source>
</evidence>
<dbReference type="SUPFAM" id="SSF52279">
    <property type="entry name" value="Beta-D-glucan exohydrolase, C-terminal domain"/>
    <property type="match status" value="1"/>
</dbReference>
<dbReference type="Proteomes" id="UP000823598">
    <property type="component" value="Unassembled WGS sequence"/>
</dbReference>
<dbReference type="InterPro" id="IPR036962">
    <property type="entry name" value="Glyco_hydro_3_N_sf"/>
</dbReference>
<dbReference type="Gene3D" id="3.20.20.300">
    <property type="entry name" value="Glycoside hydrolase, family 3, N-terminal domain"/>
    <property type="match status" value="1"/>
</dbReference>
<dbReference type="InterPro" id="IPR017853">
    <property type="entry name" value="GH"/>
</dbReference>
<dbReference type="SMART" id="SM01217">
    <property type="entry name" value="Fn3_like"/>
    <property type="match status" value="1"/>
</dbReference>
<reference evidence="5" key="2">
    <citation type="journal article" date="2021" name="PeerJ">
        <title>Extensive microbial diversity within the chicken gut microbiome revealed by metagenomics and culture.</title>
        <authorList>
            <person name="Gilroy R."/>
            <person name="Ravi A."/>
            <person name="Getino M."/>
            <person name="Pursley I."/>
            <person name="Horton D.L."/>
            <person name="Alikhan N.F."/>
            <person name="Baker D."/>
            <person name="Gharbi K."/>
            <person name="Hall N."/>
            <person name="Watson M."/>
            <person name="Adriaenssens E.M."/>
            <person name="Foster-Nyarko E."/>
            <person name="Jarju S."/>
            <person name="Secka A."/>
            <person name="Antonio M."/>
            <person name="Oren A."/>
            <person name="Chaudhuri R.R."/>
            <person name="La Ragione R."/>
            <person name="Hildebrand F."/>
            <person name="Pallen M.J."/>
        </authorList>
    </citation>
    <scope>NUCLEOTIDE SEQUENCE</scope>
    <source>
        <strain evidence="5">6919</strain>
    </source>
</reference>
<proteinExistence type="inferred from homology"/>
<dbReference type="Pfam" id="PF01915">
    <property type="entry name" value="Glyco_hydro_3_C"/>
    <property type="match status" value="1"/>
</dbReference>
<dbReference type="PANTHER" id="PTHR42715:SF10">
    <property type="entry name" value="BETA-GLUCOSIDASE"/>
    <property type="match status" value="1"/>
</dbReference>